<dbReference type="Proteomes" id="UP000275078">
    <property type="component" value="Unassembled WGS sequence"/>
</dbReference>
<gene>
    <name evidence="2" type="ORF">BJ508DRAFT_346472</name>
</gene>
<feature type="signal peptide" evidence="1">
    <location>
        <begin position="1"/>
        <end position="23"/>
    </location>
</feature>
<dbReference type="AlphaFoldDB" id="A0A3N4IKL2"/>
<keyword evidence="1" id="KW-0732">Signal</keyword>
<proteinExistence type="predicted"/>
<reference evidence="2 3" key="1">
    <citation type="journal article" date="2018" name="Nat. Ecol. Evol.">
        <title>Pezizomycetes genomes reveal the molecular basis of ectomycorrhizal truffle lifestyle.</title>
        <authorList>
            <person name="Murat C."/>
            <person name="Payen T."/>
            <person name="Noel B."/>
            <person name="Kuo A."/>
            <person name="Morin E."/>
            <person name="Chen J."/>
            <person name="Kohler A."/>
            <person name="Krizsan K."/>
            <person name="Balestrini R."/>
            <person name="Da Silva C."/>
            <person name="Montanini B."/>
            <person name="Hainaut M."/>
            <person name="Levati E."/>
            <person name="Barry K.W."/>
            <person name="Belfiori B."/>
            <person name="Cichocki N."/>
            <person name="Clum A."/>
            <person name="Dockter R.B."/>
            <person name="Fauchery L."/>
            <person name="Guy J."/>
            <person name="Iotti M."/>
            <person name="Le Tacon F."/>
            <person name="Lindquist E.A."/>
            <person name="Lipzen A."/>
            <person name="Malagnac F."/>
            <person name="Mello A."/>
            <person name="Molinier V."/>
            <person name="Miyauchi S."/>
            <person name="Poulain J."/>
            <person name="Riccioni C."/>
            <person name="Rubini A."/>
            <person name="Sitrit Y."/>
            <person name="Splivallo R."/>
            <person name="Traeger S."/>
            <person name="Wang M."/>
            <person name="Zifcakova L."/>
            <person name="Wipf D."/>
            <person name="Zambonelli A."/>
            <person name="Paolocci F."/>
            <person name="Nowrousian M."/>
            <person name="Ottonello S."/>
            <person name="Baldrian P."/>
            <person name="Spatafora J.W."/>
            <person name="Henrissat B."/>
            <person name="Nagy L.G."/>
            <person name="Aury J.M."/>
            <person name="Wincker P."/>
            <person name="Grigoriev I.V."/>
            <person name="Bonfante P."/>
            <person name="Martin F.M."/>
        </authorList>
    </citation>
    <scope>NUCLEOTIDE SEQUENCE [LARGE SCALE GENOMIC DNA]</scope>
    <source>
        <strain evidence="2 3">RN42</strain>
    </source>
</reference>
<feature type="chain" id="PRO_5017986389" evidence="1">
    <location>
        <begin position="24"/>
        <end position="285"/>
    </location>
</feature>
<evidence type="ECO:0000256" key="1">
    <source>
        <dbReference type="SAM" id="SignalP"/>
    </source>
</evidence>
<keyword evidence="3" id="KW-1185">Reference proteome</keyword>
<evidence type="ECO:0000313" key="2">
    <source>
        <dbReference type="EMBL" id="RPA86683.1"/>
    </source>
</evidence>
<name>A0A3N4IKL2_ASCIM</name>
<accession>A0A3N4IKL2</accession>
<evidence type="ECO:0000313" key="3">
    <source>
        <dbReference type="Proteomes" id="UP000275078"/>
    </source>
</evidence>
<organism evidence="2 3">
    <name type="scientific">Ascobolus immersus RN42</name>
    <dbReference type="NCBI Taxonomy" id="1160509"/>
    <lineage>
        <taxon>Eukaryota</taxon>
        <taxon>Fungi</taxon>
        <taxon>Dikarya</taxon>
        <taxon>Ascomycota</taxon>
        <taxon>Pezizomycotina</taxon>
        <taxon>Pezizomycetes</taxon>
        <taxon>Pezizales</taxon>
        <taxon>Ascobolaceae</taxon>
        <taxon>Ascobolus</taxon>
    </lineage>
</organism>
<sequence>MLLILYFFTLILPFISIFGLLNAVPSLCQESTRIELEKKLSKHDSRYTQAIFPYPALPLVSFSHVGSFTTPTMFDAGLARLEKNYFVILQVYKLNTITPNAPPKITKEVNALREARGIDHAAILVGSISPYLHTFSAGYLPTSNSQFTQYDLRIVNSWHPEPQCEAFAQKKAAARPNGVFLHHNRLEYFISTSSPFALQSAPGRELLWLGLTSTAPEGLRDIAQRHHQHWLVKELGLGTLEINGGVWSLTTEAKSGAGGLGIGGVVVSDALDDTDRIVVLPVEEV</sequence>
<dbReference type="EMBL" id="ML119648">
    <property type="protein sequence ID" value="RPA86683.1"/>
    <property type="molecule type" value="Genomic_DNA"/>
</dbReference>
<protein>
    <submittedName>
        <fullName evidence="2">Uncharacterized protein</fullName>
    </submittedName>
</protein>